<dbReference type="GO" id="GO:0009103">
    <property type="term" value="P:lipopolysaccharide biosynthetic process"/>
    <property type="evidence" value="ECO:0007669"/>
    <property type="project" value="UniProtKB-ARBA"/>
</dbReference>
<dbReference type="GO" id="GO:0005886">
    <property type="term" value="C:plasma membrane"/>
    <property type="evidence" value="ECO:0007669"/>
    <property type="project" value="UniProtKB-SubCell"/>
</dbReference>
<dbReference type="PATRIC" id="fig|1348334.3.peg.5449"/>
<evidence type="ECO:0000256" key="1">
    <source>
        <dbReference type="ARBA" id="ARBA00004651"/>
    </source>
</evidence>
<evidence type="ECO:0000256" key="5">
    <source>
        <dbReference type="ARBA" id="ARBA00022692"/>
    </source>
</evidence>
<protein>
    <submittedName>
        <fullName evidence="10">Dolichyl-phosphate-mannose-mannosyltransferase family protein</fullName>
    </submittedName>
</protein>
<dbReference type="EMBL" id="AUZM01000101">
    <property type="protein sequence ID" value="ERT04383.1"/>
    <property type="molecule type" value="Genomic_DNA"/>
</dbReference>
<feature type="transmembrane region" description="Helical" evidence="8">
    <location>
        <begin position="334"/>
        <end position="351"/>
    </location>
</feature>
<feature type="transmembrane region" description="Helical" evidence="8">
    <location>
        <begin position="12"/>
        <end position="29"/>
    </location>
</feature>
<evidence type="ECO:0000313" key="11">
    <source>
        <dbReference type="Proteomes" id="UP000017127"/>
    </source>
</evidence>
<evidence type="ECO:0000256" key="3">
    <source>
        <dbReference type="ARBA" id="ARBA00022676"/>
    </source>
</evidence>
<keyword evidence="7 8" id="KW-0472">Membrane</keyword>
<dbReference type="InterPro" id="IPR038731">
    <property type="entry name" value="RgtA/B/C-like"/>
</dbReference>
<gene>
    <name evidence="10" type="ORF">M595_5673</name>
</gene>
<evidence type="ECO:0000256" key="7">
    <source>
        <dbReference type="ARBA" id="ARBA00023136"/>
    </source>
</evidence>
<accession>U7Q9C4</accession>
<feature type="transmembrane region" description="Helical" evidence="8">
    <location>
        <begin position="170"/>
        <end position="188"/>
    </location>
</feature>
<sequence>MMNFSKPTNNGFKQLAIILIIIGVGFRFVNLGHKVYWYDEVQTSFRISGYTQEEFFQQVYIGWPDTVEHLLKTYQYPTPERNLQDSFTALTKHPEHSPLYFLTARFWMQTFSHSVTTIRSLSALISLLIFPAIYWLCWELFQSASVSWVAMGIIAISPFHLIYAQEARAYSLWAVSILLSSAALLQALRIAQTEKSLKAKIARWGIYSLTVGLGLYSHLLSIFVFAAQAFYVFLTPVWQKRKFIFSYLFSSLIGVVLFTPWLFVFVQNLAFFLENTESRLVPREGLMLFWLLNLNRIFFDVNQGISPLNLTLYLTLGLTVYALYFLIKTTPQNVWLFILTLIGVPGMILILPDILLGGRGSTIARYAMPCYLGIQIAVAYLLTQKLTTPKIPSSHKKRWKWIFYTLIFTGVLSCMVSLFHPVWWHKSYAKSRDIPKSAKIINQSASPLVISDEEPGRIMSLLHELKPNVKVQLMPGYQVIVLPKIEPFSDVLLYRPTQRLIDGMEKIYNVKVEKPYETSWVRKVVFPQQ</sequence>
<name>U7Q9C4_9CYAN</name>
<evidence type="ECO:0000256" key="4">
    <source>
        <dbReference type="ARBA" id="ARBA00022679"/>
    </source>
</evidence>
<comment type="subcellular location">
    <subcellularLocation>
        <location evidence="1">Cell membrane</location>
        <topology evidence="1">Multi-pass membrane protein</topology>
    </subcellularLocation>
</comment>
<feature type="transmembrane region" description="Helical" evidence="8">
    <location>
        <begin position="118"/>
        <end position="138"/>
    </location>
</feature>
<feature type="transmembrane region" description="Helical" evidence="8">
    <location>
        <begin position="209"/>
        <end position="232"/>
    </location>
</feature>
<reference evidence="10 11" key="1">
    <citation type="journal article" date="2013" name="Front. Microbiol.">
        <title>Comparative genomic analyses of the cyanobacterium, Lyngbya aestuarii BL J, a powerful hydrogen producer.</title>
        <authorList>
            <person name="Kothari A."/>
            <person name="Vaughn M."/>
            <person name="Garcia-Pichel F."/>
        </authorList>
    </citation>
    <scope>NUCLEOTIDE SEQUENCE [LARGE SCALE GENOMIC DNA]</scope>
    <source>
        <strain evidence="10 11">BL J</strain>
    </source>
</reference>
<dbReference type="AlphaFoldDB" id="U7Q9C4"/>
<dbReference type="InterPro" id="IPR050297">
    <property type="entry name" value="LipidA_mod_glycosyltrf_83"/>
</dbReference>
<keyword evidence="4 10" id="KW-0808">Transferase</keyword>
<keyword evidence="6 8" id="KW-1133">Transmembrane helix</keyword>
<dbReference type="Pfam" id="PF13231">
    <property type="entry name" value="PMT_2"/>
    <property type="match status" value="1"/>
</dbReference>
<feature type="transmembrane region" description="Helical" evidence="8">
    <location>
        <begin position="244"/>
        <end position="273"/>
    </location>
</feature>
<comment type="caution">
    <text evidence="10">The sequence shown here is derived from an EMBL/GenBank/DDBJ whole genome shotgun (WGS) entry which is preliminary data.</text>
</comment>
<evidence type="ECO:0000259" key="9">
    <source>
        <dbReference type="Pfam" id="PF13231"/>
    </source>
</evidence>
<evidence type="ECO:0000313" key="10">
    <source>
        <dbReference type="EMBL" id="ERT04383.1"/>
    </source>
</evidence>
<keyword evidence="3 10" id="KW-0328">Glycosyltransferase</keyword>
<feature type="transmembrane region" description="Helical" evidence="8">
    <location>
        <begin position="363"/>
        <end position="382"/>
    </location>
</feature>
<feature type="transmembrane region" description="Helical" evidence="8">
    <location>
        <begin position="145"/>
        <end position="164"/>
    </location>
</feature>
<feature type="domain" description="Glycosyltransferase RgtA/B/C/D-like" evidence="9">
    <location>
        <begin position="96"/>
        <end position="262"/>
    </location>
</feature>
<feature type="transmembrane region" description="Helical" evidence="8">
    <location>
        <begin position="310"/>
        <end position="327"/>
    </location>
</feature>
<proteinExistence type="predicted"/>
<keyword evidence="5 8" id="KW-0812">Transmembrane</keyword>
<keyword evidence="2" id="KW-1003">Cell membrane</keyword>
<dbReference type="GO" id="GO:0016763">
    <property type="term" value="F:pentosyltransferase activity"/>
    <property type="evidence" value="ECO:0007669"/>
    <property type="project" value="TreeGrafter"/>
</dbReference>
<dbReference type="Proteomes" id="UP000017127">
    <property type="component" value="Unassembled WGS sequence"/>
</dbReference>
<evidence type="ECO:0000256" key="2">
    <source>
        <dbReference type="ARBA" id="ARBA00022475"/>
    </source>
</evidence>
<feature type="transmembrane region" description="Helical" evidence="8">
    <location>
        <begin position="402"/>
        <end position="424"/>
    </location>
</feature>
<organism evidence="10 11">
    <name type="scientific">Lyngbya aestuarii BL J</name>
    <dbReference type="NCBI Taxonomy" id="1348334"/>
    <lineage>
        <taxon>Bacteria</taxon>
        <taxon>Bacillati</taxon>
        <taxon>Cyanobacteriota</taxon>
        <taxon>Cyanophyceae</taxon>
        <taxon>Oscillatoriophycideae</taxon>
        <taxon>Oscillatoriales</taxon>
        <taxon>Microcoleaceae</taxon>
        <taxon>Lyngbya</taxon>
    </lineage>
</organism>
<keyword evidence="11" id="KW-1185">Reference proteome</keyword>
<evidence type="ECO:0000256" key="8">
    <source>
        <dbReference type="SAM" id="Phobius"/>
    </source>
</evidence>
<evidence type="ECO:0000256" key="6">
    <source>
        <dbReference type="ARBA" id="ARBA00022989"/>
    </source>
</evidence>
<dbReference type="PANTHER" id="PTHR33908">
    <property type="entry name" value="MANNOSYLTRANSFERASE YKCB-RELATED"/>
    <property type="match status" value="1"/>
</dbReference>
<dbReference type="PANTHER" id="PTHR33908:SF11">
    <property type="entry name" value="MEMBRANE PROTEIN"/>
    <property type="match status" value="1"/>
</dbReference>